<dbReference type="PANTHER" id="PTHR46579">
    <property type="entry name" value="F5/8 TYPE C DOMAIN-CONTAINING PROTEIN-RELATED"/>
    <property type="match status" value="1"/>
</dbReference>
<reference evidence="1" key="1">
    <citation type="submission" date="2017-05" db="UniProtKB">
        <authorList>
            <consortium name="EnsemblMetazoa"/>
        </authorList>
    </citation>
    <scope>IDENTIFICATION</scope>
</reference>
<accession>A0A1X7U9U7</accession>
<dbReference type="AlphaFoldDB" id="A0A1X7U9U7"/>
<dbReference type="EnsemblMetazoa" id="Aqu2.1.24433_001">
    <property type="protein sequence ID" value="Aqu2.1.24433_001"/>
    <property type="gene ID" value="Aqu2.1.24433"/>
</dbReference>
<proteinExistence type="predicted"/>
<dbReference type="STRING" id="400682.A0A1X7U9U7"/>
<dbReference type="PANTHER" id="PTHR46579:SF2">
    <property type="entry name" value="C2H2-TYPE DOMAIN-CONTAINING PROTEIN"/>
    <property type="match status" value="1"/>
</dbReference>
<evidence type="ECO:0000313" key="1">
    <source>
        <dbReference type="EnsemblMetazoa" id="Aqu2.1.24433_001"/>
    </source>
</evidence>
<dbReference type="InParanoid" id="A0A1X7U9U7"/>
<organism evidence="1">
    <name type="scientific">Amphimedon queenslandica</name>
    <name type="common">Sponge</name>
    <dbReference type="NCBI Taxonomy" id="400682"/>
    <lineage>
        <taxon>Eukaryota</taxon>
        <taxon>Metazoa</taxon>
        <taxon>Porifera</taxon>
        <taxon>Demospongiae</taxon>
        <taxon>Heteroscleromorpha</taxon>
        <taxon>Haplosclerida</taxon>
        <taxon>Niphatidae</taxon>
        <taxon>Amphimedon</taxon>
    </lineage>
</organism>
<protein>
    <submittedName>
        <fullName evidence="1">Uncharacterized protein</fullName>
    </submittedName>
</protein>
<sequence>PMHNFFLDTARHMMKNISLADSDGTNALLNTRDLEIIQNRVNSCLVPSLFGRIPYILKQKLHLNKRLVVSVHALYNIIGSVNLECWEKVCSCLQDSSSTILTEKVSEAHCLLIEFCKDESLYGKEATAMNMHCHTQLKECILDYGPLSTFWVFAFGRCNGYLGKFPTNNRSVEIKIMIKFCRDIHFCNLTIVADSNEEIPSFNITLNTETGTLRKMNVSHNNLSIPLCLVPLQKLKDVDHSLWSCI</sequence>
<name>A0A1X7U9U7_AMPQE</name>